<reference evidence="2 3" key="1">
    <citation type="submission" date="2019-06" db="EMBL/GenBank/DDBJ databases">
        <title>Draft genome of Streptomyces sedi sp. JCM16909.</title>
        <authorList>
            <person name="Klykleung N."/>
            <person name="Tanasupawat S."/>
            <person name="Kudo T."/>
            <person name="Yuki M."/>
            <person name="Ohkuma M."/>
        </authorList>
    </citation>
    <scope>NUCLEOTIDE SEQUENCE [LARGE SCALE GENOMIC DNA]</scope>
    <source>
        <strain evidence="2 3">JCM 16909</strain>
    </source>
</reference>
<dbReference type="CDD" id="cd00093">
    <property type="entry name" value="HTH_XRE"/>
    <property type="match status" value="1"/>
</dbReference>
<keyword evidence="3" id="KW-1185">Reference proteome</keyword>
<protein>
    <submittedName>
        <fullName evidence="2">Helix-turn-helix domain-containing protein</fullName>
    </submittedName>
</protein>
<proteinExistence type="predicted"/>
<organism evidence="2 3">
    <name type="scientific">Streptomyces sedi</name>
    <dbReference type="NCBI Taxonomy" id="555059"/>
    <lineage>
        <taxon>Bacteria</taxon>
        <taxon>Bacillati</taxon>
        <taxon>Actinomycetota</taxon>
        <taxon>Actinomycetes</taxon>
        <taxon>Kitasatosporales</taxon>
        <taxon>Streptomycetaceae</taxon>
        <taxon>Streptomyces</taxon>
    </lineage>
</organism>
<dbReference type="GO" id="GO:0003677">
    <property type="term" value="F:DNA binding"/>
    <property type="evidence" value="ECO:0007669"/>
    <property type="project" value="InterPro"/>
</dbReference>
<comment type="caution">
    <text evidence="2">The sequence shown here is derived from an EMBL/GenBank/DDBJ whole genome shotgun (WGS) entry which is preliminary data.</text>
</comment>
<evidence type="ECO:0000313" key="2">
    <source>
        <dbReference type="EMBL" id="TNM29865.1"/>
    </source>
</evidence>
<feature type="domain" description="HTH cro/C1-type" evidence="1">
    <location>
        <begin position="17"/>
        <end position="70"/>
    </location>
</feature>
<dbReference type="PROSITE" id="PS50943">
    <property type="entry name" value="HTH_CROC1"/>
    <property type="match status" value="1"/>
</dbReference>
<sequence length="276" mass="30973">MTTASPVVRRRRLGQELKQLREGAKLTGAELARRLKWSPSKMSRLEAGRGAPAVADVTAILDHFEVAGERRDELLKLTREARKKGWWQLYSNIPYSTYIGLEAEAKTILTYQTIVPGLFQTSRYTEAVNRSTVPGMTDDAAEQRHDVRMQRQELLNLANPVQVRAVLDEAALTRVVGGPEVMKEQLGRLLELSERPNILLQVIPFSNGAHPATMVGPFVILQFEHQEDADVVYVESSSDPYVRDTASYELLFDNLRANAVSVTETLAIIKNRMSEL</sequence>
<dbReference type="InterPro" id="IPR010982">
    <property type="entry name" value="Lambda_DNA-bd_dom_sf"/>
</dbReference>
<dbReference type="SMART" id="SM00530">
    <property type="entry name" value="HTH_XRE"/>
    <property type="match status" value="1"/>
</dbReference>
<accession>A0A5C4V2A1</accession>
<dbReference type="SUPFAM" id="SSF47413">
    <property type="entry name" value="lambda repressor-like DNA-binding domains"/>
    <property type="match status" value="1"/>
</dbReference>
<dbReference type="RefSeq" id="WP_139645069.1">
    <property type="nucleotide sequence ID" value="NZ_BAAAZS010000153.1"/>
</dbReference>
<dbReference type="AlphaFoldDB" id="A0A5C4V2A1"/>
<dbReference type="InterPro" id="IPR001387">
    <property type="entry name" value="Cro/C1-type_HTH"/>
</dbReference>
<evidence type="ECO:0000313" key="3">
    <source>
        <dbReference type="Proteomes" id="UP000311713"/>
    </source>
</evidence>
<evidence type="ECO:0000259" key="1">
    <source>
        <dbReference type="PROSITE" id="PS50943"/>
    </source>
</evidence>
<dbReference type="Pfam" id="PF19054">
    <property type="entry name" value="DUF5753"/>
    <property type="match status" value="1"/>
</dbReference>
<dbReference type="OrthoDB" id="5177725at2"/>
<name>A0A5C4V2A1_9ACTN</name>
<dbReference type="InterPro" id="IPR043917">
    <property type="entry name" value="DUF5753"/>
</dbReference>
<dbReference type="Pfam" id="PF13560">
    <property type="entry name" value="HTH_31"/>
    <property type="match status" value="1"/>
</dbReference>
<gene>
    <name evidence="2" type="ORF">FH715_14105</name>
</gene>
<dbReference type="Gene3D" id="1.10.260.40">
    <property type="entry name" value="lambda repressor-like DNA-binding domains"/>
    <property type="match status" value="1"/>
</dbReference>
<dbReference type="EMBL" id="VDGT01000009">
    <property type="protein sequence ID" value="TNM29865.1"/>
    <property type="molecule type" value="Genomic_DNA"/>
</dbReference>
<dbReference type="Proteomes" id="UP000311713">
    <property type="component" value="Unassembled WGS sequence"/>
</dbReference>